<feature type="region of interest" description="Disordered" evidence="1">
    <location>
        <begin position="1"/>
        <end position="21"/>
    </location>
</feature>
<reference evidence="3" key="1">
    <citation type="journal article" date="2015" name="PLoS Genet.">
        <title>The dynamic genome and transcriptome of the human fungal pathogen Blastomyces and close relative Emmonsia.</title>
        <authorList>
            <person name="Munoz J.F."/>
            <person name="Gauthier G.M."/>
            <person name="Desjardins C.A."/>
            <person name="Gallo J.E."/>
            <person name="Holder J."/>
            <person name="Sullivan T.D."/>
            <person name="Marty A.J."/>
            <person name="Carmen J.C."/>
            <person name="Chen Z."/>
            <person name="Ding L."/>
            <person name="Gujja S."/>
            <person name="Magrini V."/>
            <person name="Misas E."/>
            <person name="Mitreva M."/>
            <person name="Priest M."/>
            <person name="Saif S."/>
            <person name="Whiston E.A."/>
            <person name="Young S."/>
            <person name="Zeng Q."/>
            <person name="Goldman W.E."/>
            <person name="Mardis E.R."/>
            <person name="Taylor J.W."/>
            <person name="McEwen J.G."/>
            <person name="Clay O.K."/>
            <person name="Klein B.S."/>
            <person name="Cuomo C.A."/>
        </authorList>
    </citation>
    <scope>NUCLEOTIDE SEQUENCE [LARGE SCALE GENOMIC DNA]</scope>
    <source>
        <strain evidence="3">SLH14081</strain>
    </source>
</reference>
<evidence type="ECO:0000313" key="3">
    <source>
        <dbReference type="Proteomes" id="UP000002038"/>
    </source>
</evidence>
<dbReference type="KEGG" id="bgh:BDBG_16283"/>
<protein>
    <submittedName>
        <fullName evidence="2">Uncharacterized protein</fullName>
    </submittedName>
</protein>
<dbReference type="Proteomes" id="UP000002038">
    <property type="component" value="Unassembled WGS sequence"/>
</dbReference>
<dbReference type="GeneID" id="42528461"/>
<keyword evidence="3" id="KW-1185">Reference proteome</keyword>
<dbReference type="RefSeq" id="XP_031576245.1">
    <property type="nucleotide sequence ID" value="XM_031724269.1"/>
</dbReference>
<dbReference type="AlphaFoldDB" id="A0A179U991"/>
<name>A0A179U991_BLAGS</name>
<dbReference type="VEuPathDB" id="FungiDB:BDBG_16283"/>
<evidence type="ECO:0000256" key="1">
    <source>
        <dbReference type="SAM" id="MobiDB-lite"/>
    </source>
</evidence>
<gene>
    <name evidence="2" type="ORF">BDBG_16283</name>
</gene>
<evidence type="ECO:0000313" key="2">
    <source>
        <dbReference type="EMBL" id="OAT04566.1"/>
    </source>
</evidence>
<sequence>MAVREAGNRPDTDTSAGRRDDISLQDMTTITAAAREAEEGVTIKAVLSQLINTAVFNLAFLTVMKITAAS</sequence>
<accession>A0A179U991</accession>
<dbReference type="EMBL" id="GG657449">
    <property type="protein sequence ID" value="OAT04566.1"/>
    <property type="molecule type" value="Genomic_DNA"/>
</dbReference>
<organism evidence="2 3">
    <name type="scientific">Blastomyces gilchristii (strain SLH14081)</name>
    <name type="common">Blastomyces dermatitidis</name>
    <dbReference type="NCBI Taxonomy" id="559298"/>
    <lineage>
        <taxon>Eukaryota</taxon>
        <taxon>Fungi</taxon>
        <taxon>Dikarya</taxon>
        <taxon>Ascomycota</taxon>
        <taxon>Pezizomycotina</taxon>
        <taxon>Eurotiomycetes</taxon>
        <taxon>Eurotiomycetidae</taxon>
        <taxon>Onygenales</taxon>
        <taxon>Ajellomycetaceae</taxon>
        <taxon>Blastomyces</taxon>
    </lineage>
</organism>
<proteinExistence type="predicted"/>